<name>A0ABS9WCS5_9PROT</name>
<dbReference type="RefSeq" id="WP_238384034.1">
    <property type="nucleotide sequence ID" value="NZ_JALBUU010000125.1"/>
</dbReference>
<keyword evidence="4" id="KW-1185">Reference proteome</keyword>
<dbReference type="Proteomes" id="UP001201985">
    <property type="component" value="Unassembled WGS sequence"/>
</dbReference>
<reference evidence="3 4" key="1">
    <citation type="submission" date="2022-03" db="EMBL/GenBank/DDBJ databases">
        <title>Complete genome analysis of Roseomonas KG 17.1 : a prolific producer of plant growth promoters.</title>
        <authorList>
            <person name="Saadouli I."/>
            <person name="Najjari A."/>
            <person name="Mosbah A."/>
            <person name="Ouzari H.I."/>
        </authorList>
    </citation>
    <scope>NUCLEOTIDE SEQUENCE [LARGE SCALE GENOMIC DNA]</scope>
    <source>
        <strain evidence="3 4">KG17-1</strain>
    </source>
</reference>
<evidence type="ECO:0000313" key="4">
    <source>
        <dbReference type="Proteomes" id="UP001201985"/>
    </source>
</evidence>
<evidence type="ECO:0000313" key="3">
    <source>
        <dbReference type="EMBL" id="MCI0756555.1"/>
    </source>
</evidence>
<feature type="domain" description="Protein SirB1 N-terminal" evidence="2">
    <location>
        <begin position="62"/>
        <end position="215"/>
    </location>
</feature>
<protein>
    <submittedName>
        <fullName evidence="3">Transglutaminase-like domain-containing protein</fullName>
    </submittedName>
</protein>
<comment type="caution">
    <text evidence="3">The sequence shown here is derived from an EMBL/GenBank/DDBJ whole genome shotgun (WGS) entry which is preliminary data.</text>
</comment>
<evidence type="ECO:0000259" key="2">
    <source>
        <dbReference type="Pfam" id="PF13369"/>
    </source>
</evidence>
<dbReference type="SUPFAM" id="SSF48452">
    <property type="entry name" value="TPR-like"/>
    <property type="match status" value="1"/>
</dbReference>
<sequence length="298" mass="31828">MIGRRRIATLSPDMADITAEAEARTALDAAGQLPDEELDLATVALQCARIDAPDADWRAAAAHLTELARAAVEAATADPAADAGDGARRAAVLRALMQDRFGYAGDTARYDAAENANLIRVTERRRGLPVALGILWLHAAEAAGWNAWGLDFPGHFLIAVEGQEGPAVLDPFNPGPALSAAELRELLKQVQGGAAELHRSYLAAVGKRAVLVRLQNNLKLRRLQAGDVAGALACTEDVLRFAPATPLLWREAALMNQRLDRMGAALACLDRFLAQVPSGSEAAQRARGLAAEWRQRLN</sequence>
<gene>
    <name evidence="3" type="ORF">MON41_23240</name>
</gene>
<evidence type="ECO:0000256" key="1">
    <source>
        <dbReference type="ARBA" id="ARBA00007100"/>
    </source>
</evidence>
<organism evidence="3 4">
    <name type="scientific">Teichococcus vastitatis</name>
    <dbReference type="NCBI Taxonomy" id="2307076"/>
    <lineage>
        <taxon>Bacteria</taxon>
        <taxon>Pseudomonadati</taxon>
        <taxon>Pseudomonadota</taxon>
        <taxon>Alphaproteobacteria</taxon>
        <taxon>Acetobacterales</taxon>
        <taxon>Roseomonadaceae</taxon>
        <taxon>Roseomonas</taxon>
    </lineage>
</organism>
<accession>A0ABS9WCS5</accession>
<dbReference type="EMBL" id="JALBUU010000125">
    <property type="protein sequence ID" value="MCI0756555.1"/>
    <property type="molecule type" value="Genomic_DNA"/>
</dbReference>
<dbReference type="Pfam" id="PF13371">
    <property type="entry name" value="TPR_9"/>
    <property type="match status" value="1"/>
</dbReference>
<dbReference type="InterPro" id="IPR011990">
    <property type="entry name" value="TPR-like_helical_dom_sf"/>
</dbReference>
<comment type="similarity">
    <text evidence="1">Belongs to the UPF0162 family.</text>
</comment>
<dbReference type="InterPro" id="IPR032698">
    <property type="entry name" value="SirB1_N"/>
</dbReference>
<proteinExistence type="inferred from homology"/>
<dbReference type="Pfam" id="PF13369">
    <property type="entry name" value="Transglut_core2"/>
    <property type="match status" value="1"/>
</dbReference>